<proteinExistence type="inferred from homology"/>
<name>A0A7S3Q2I5_9STRA</name>
<dbReference type="Gene3D" id="3.40.50.720">
    <property type="entry name" value="NAD(P)-binding Rossmann-like Domain"/>
    <property type="match status" value="1"/>
</dbReference>
<dbReference type="PANTHER" id="PTHR24320:SF148">
    <property type="entry name" value="NAD(P)-BINDING ROSSMANN-FOLD SUPERFAMILY PROTEIN"/>
    <property type="match status" value="1"/>
</dbReference>
<reference evidence="3" key="1">
    <citation type="submission" date="2021-01" db="EMBL/GenBank/DDBJ databases">
        <authorList>
            <person name="Corre E."/>
            <person name="Pelletier E."/>
            <person name="Niang G."/>
            <person name="Scheremetjew M."/>
            <person name="Finn R."/>
            <person name="Kale V."/>
            <person name="Holt S."/>
            <person name="Cochrane G."/>
            <person name="Meng A."/>
            <person name="Brown T."/>
            <person name="Cohen L."/>
        </authorList>
    </citation>
    <scope>NUCLEOTIDE SEQUENCE</scope>
    <source>
        <strain evidence="3">MM31A-1</strain>
    </source>
</reference>
<organism evidence="3">
    <name type="scientific">Chaetoceros debilis</name>
    <dbReference type="NCBI Taxonomy" id="122233"/>
    <lineage>
        <taxon>Eukaryota</taxon>
        <taxon>Sar</taxon>
        <taxon>Stramenopiles</taxon>
        <taxon>Ochrophyta</taxon>
        <taxon>Bacillariophyta</taxon>
        <taxon>Coscinodiscophyceae</taxon>
        <taxon>Chaetocerotophycidae</taxon>
        <taxon>Chaetocerotales</taxon>
        <taxon>Chaetocerotaceae</taxon>
        <taxon>Chaetoceros</taxon>
    </lineage>
</organism>
<gene>
    <name evidence="3" type="ORF">CDEB00056_LOCUS8129</name>
</gene>
<dbReference type="PANTHER" id="PTHR24320">
    <property type="entry name" value="RETINOL DEHYDROGENASE"/>
    <property type="match status" value="1"/>
</dbReference>
<evidence type="ECO:0000256" key="1">
    <source>
        <dbReference type="ARBA" id="ARBA00006484"/>
    </source>
</evidence>
<keyword evidence="2" id="KW-0560">Oxidoreductase</keyword>
<dbReference type="InterPro" id="IPR036291">
    <property type="entry name" value="NAD(P)-bd_dom_sf"/>
</dbReference>
<dbReference type="AlphaFoldDB" id="A0A7S3Q2I5"/>
<protein>
    <recommendedName>
        <fullName evidence="4">Protochlorophyllide reductase</fullName>
    </recommendedName>
</protein>
<comment type="similarity">
    <text evidence="1">Belongs to the short-chain dehydrogenases/reductases (SDR) family.</text>
</comment>
<evidence type="ECO:0000256" key="2">
    <source>
        <dbReference type="ARBA" id="ARBA00023002"/>
    </source>
</evidence>
<evidence type="ECO:0008006" key="4">
    <source>
        <dbReference type="Google" id="ProtNLM"/>
    </source>
</evidence>
<evidence type="ECO:0000313" key="3">
    <source>
        <dbReference type="EMBL" id="CAE0463288.1"/>
    </source>
</evidence>
<dbReference type="Pfam" id="PF00106">
    <property type="entry name" value="adh_short"/>
    <property type="match status" value="1"/>
</dbReference>
<dbReference type="InterPro" id="IPR002347">
    <property type="entry name" value="SDR_fam"/>
</dbReference>
<dbReference type="GO" id="GO:0016491">
    <property type="term" value="F:oxidoreductase activity"/>
    <property type="evidence" value="ECO:0007669"/>
    <property type="project" value="UniProtKB-KW"/>
</dbReference>
<sequence>MTEKECFPIHYSATKIMTVKFFILKFAIMTTFGMIQQTHAWSTGTIDCLRNVLSLQHQSFPGRNRRTSKHSAYDYADKNGNSMTTCMVSSSKASEIFEGDVVSESVSVCNDPNKPFNPLPNFMLGKTVIITGAASGLGLESAKRMSAAGANIVLTARSIDKSNWAVDAVNEYLNEIEISSATDAECQHGHVIGIELELEDLNSVKTFSKRYKEKLINIPSTITFKEQIDVLMNNAGLGGMPTREFTIDGFERTFQSNHLGHFVLTHTLFPYFNRDVNDKYDGCRVINVSSLAHESARLANSKVSGIDIDNIVMADKEYSNYGPYQQTKLANVLFTQELQRRANAAGMKEWFTTVSMEPGIVATDIWRYTLGKDPRSNPRGDNDVWSAVERSSSTVPGGKIVQWLARNIFYRAFTKTEIGANTQIYLASAPNNRCERTQSTIEGGKHYGWDMQMKELDDFAQDKEKALELWTISEECAGIKFTPHR</sequence>
<dbReference type="SUPFAM" id="SSF51735">
    <property type="entry name" value="NAD(P)-binding Rossmann-fold domains"/>
    <property type="match status" value="1"/>
</dbReference>
<accession>A0A7S3Q2I5</accession>
<dbReference type="EMBL" id="HBIO01010473">
    <property type="protein sequence ID" value="CAE0463288.1"/>
    <property type="molecule type" value="Transcribed_RNA"/>
</dbReference>